<dbReference type="EMBL" id="AKHW03002907">
    <property type="protein sequence ID" value="KYO36814.1"/>
    <property type="molecule type" value="Genomic_DNA"/>
</dbReference>
<dbReference type="Proteomes" id="UP000050525">
    <property type="component" value="Unassembled WGS sequence"/>
</dbReference>
<gene>
    <name evidence="1" type="ORF">Y1Q_0020855</name>
</gene>
<accession>A0A151NJ43</accession>
<evidence type="ECO:0000313" key="2">
    <source>
        <dbReference type="Proteomes" id="UP000050525"/>
    </source>
</evidence>
<keyword evidence="2" id="KW-1185">Reference proteome</keyword>
<reference evidence="1 2" key="1">
    <citation type="journal article" date="2012" name="Genome Biol.">
        <title>Sequencing three crocodilian genomes to illuminate the evolution of archosaurs and amniotes.</title>
        <authorList>
            <person name="St John J.A."/>
            <person name="Braun E.L."/>
            <person name="Isberg S.R."/>
            <person name="Miles L.G."/>
            <person name="Chong A.Y."/>
            <person name="Gongora J."/>
            <person name="Dalzell P."/>
            <person name="Moran C."/>
            <person name="Bed'hom B."/>
            <person name="Abzhanov A."/>
            <person name="Burgess S.C."/>
            <person name="Cooksey A.M."/>
            <person name="Castoe T.A."/>
            <person name="Crawford N.G."/>
            <person name="Densmore L.D."/>
            <person name="Drew J.C."/>
            <person name="Edwards S.V."/>
            <person name="Faircloth B.C."/>
            <person name="Fujita M.K."/>
            <person name="Greenwold M.J."/>
            <person name="Hoffmann F.G."/>
            <person name="Howard J.M."/>
            <person name="Iguchi T."/>
            <person name="Janes D.E."/>
            <person name="Khan S.Y."/>
            <person name="Kohno S."/>
            <person name="de Koning A.J."/>
            <person name="Lance S.L."/>
            <person name="McCarthy F.M."/>
            <person name="McCormack J.E."/>
            <person name="Merchant M.E."/>
            <person name="Peterson D.G."/>
            <person name="Pollock D.D."/>
            <person name="Pourmand N."/>
            <person name="Raney B.J."/>
            <person name="Roessler K.A."/>
            <person name="Sanford J.R."/>
            <person name="Sawyer R.H."/>
            <person name="Schmidt C.J."/>
            <person name="Triplett E.W."/>
            <person name="Tuberville T.D."/>
            <person name="Venegas-Anaya M."/>
            <person name="Howard J.T."/>
            <person name="Jarvis E.D."/>
            <person name="Guillette L.J.Jr."/>
            <person name="Glenn T.C."/>
            <person name="Green R.E."/>
            <person name="Ray D.A."/>
        </authorList>
    </citation>
    <scope>NUCLEOTIDE SEQUENCE [LARGE SCALE GENOMIC DNA]</scope>
    <source>
        <strain evidence="1">KSC_2009_1</strain>
    </source>
</reference>
<organism evidence="1 2">
    <name type="scientific">Alligator mississippiensis</name>
    <name type="common">American alligator</name>
    <dbReference type="NCBI Taxonomy" id="8496"/>
    <lineage>
        <taxon>Eukaryota</taxon>
        <taxon>Metazoa</taxon>
        <taxon>Chordata</taxon>
        <taxon>Craniata</taxon>
        <taxon>Vertebrata</taxon>
        <taxon>Euteleostomi</taxon>
        <taxon>Archelosauria</taxon>
        <taxon>Archosauria</taxon>
        <taxon>Crocodylia</taxon>
        <taxon>Alligatoridae</taxon>
        <taxon>Alligatorinae</taxon>
        <taxon>Alligator</taxon>
    </lineage>
</organism>
<protein>
    <submittedName>
        <fullName evidence="1">Uncharacterized protein</fullName>
    </submittedName>
</protein>
<sequence length="163" mass="18537">MEGETGKERVKLQDEEESHEQFSLVKVKVLLSRGQRNGAWHCRASSCTPRIHNLESFLRADACNLSSWVVHGTFFSLKICNKVGLLISNSLLSEIGMFVLAANLNLSLDNEGAITYNIFWSSQNWVLLNSKTNYGRINQVKERTPQVYKGREPLLYSIRSTMQ</sequence>
<proteinExistence type="predicted"/>
<dbReference type="AlphaFoldDB" id="A0A151NJ43"/>
<evidence type="ECO:0000313" key="1">
    <source>
        <dbReference type="EMBL" id="KYO36814.1"/>
    </source>
</evidence>
<comment type="caution">
    <text evidence="1">The sequence shown here is derived from an EMBL/GenBank/DDBJ whole genome shotgun (WGS) entry which is preliminary data.</text>
</comment>
<name>A0A151NJ43_ALLMI</name>